<dbReference type="Proteomes" id="UP001230156">
    <property type="component" value="Unassembled WGS sequence"/>
</dbReference>
<feature type="signal peptide" evidence="1">
    <location>
        <begin position="1"/>
        <end position="29"/>
    </location>
</feature>
<gene>
    <name evidence="2" type="ORF">Q8A70_21330</name>
</gene>
<evidence type="ECO:0000313" key="2">
    <source>
        <dbReference type="EMBL" id="MDQ7250247.1"/>
    </source>
</evidence>
<sequence length="180" mass="19149">MTFSSAAIRSAALAVALAILTQTLGPVLAFGDDGFGPEGAPPAVASPNSLPSDLASDAVEVTDPDAIRAKLDEATIYGRYYDGENWIEYHLADGRTAYWEKGCTYPGKWWVQEGQVCYAYPNYRNGTANCFILFVRPDGSVQFVAIADDGSAYLASFSLKVEHGNTANLPIGAKSPCVGV</sequence>
<organism evidence="2 3">
    <name type="scientific">Dongia sedimenti</name>
    <dbReference type="NCBI Taxonomy" id="3064282"/>
    <lineage>
        <taxon>Bacteria</taxon>
        <taxon>Pseudomonadati</taxon>
        <taxon>Pseudomonadota</taxon>
        <taxon>Alphaproteobacteria</taxon>
        <taxon>Rhodospirillales</taxon>
        <taxon>Dongiaceae</taxon>
        <taxon>Dongia</taxon>
    </lineage>
</organism>
<dbReference type="EMBL" id="JAUYVI010000006">
    <property type="protein sequence ID" value="MDQ7250247.1"/>
    <property type="molecule type" value="Genomic_DNA"/>
</dbReference>
<keyword evidence="1" id="KW-0732">Signal</keyword>
<evidence type="ECO:0000256" key="1">
    <source>
        <dbReference type="SAM" id="SignalP"/>
    </source>
</evidence>
<dbReference type="RefSeq" id="WP_379959257.1">
    <property type="nucleotide sequence ID" value="NZ_JAUYVI010000006.1"/>
</dbReference>
<name>A0ABU0YR98_9PROT</name>
<accession>A0ABU0YR98</accession>
<reference evidence="3" key="1">
    <citation type="submission" date="2023-08" db="EMBL/GenBank/DDBJ databases">
        <title>Rhodospirillaceae gen. nov., a novel taxon isolated from the Yangtze River Yuezi River estuary sludge.</title>
        <authorList>
            <person name="Ruan L."/>
        </authorList>
    </citation>
    <scope>NUCLEOTIDE SEQUENCE [LARGE SCALE GENOMIC DNA]</scope>
    <source>
        <strain evidence="3">R-7</strain>
    </source>
</reference>
<protein>
    <recommendedName>
        <fullName evidence="4">Secreted protein</fullName>
    </recommendedName>
</protein>
<evidence type="ECO:0000313" key="3">
    <source>
        <dbReference type="Proteomes" id="UP001230156"/>
    </source>
</evidence>
<feature type="chain" id="PRO_5047532873" description="Secreted protein" evidence="1">
    <location>
        <begin position="30"/>
        <end position="180"/>
    </location>
</feature>
<comment type="caution">
    <text evidence="2">The sequence shown here is derived from an EMBL/GenBank/DDBJ whole genome shotgun (WGS) entry which is preliminary data.</text>
</comment>
<keyword evidence="3" id="KW-1185">Reference proteome</keyword>
<proteinExistence type="predicted"/>
<evidence type="ECO:0008006" key="4">
    <source>
        <dbReference type="Google" id="ProtNLM"/>
    </source>
</evidence>